<dbReference type="VEuPathDB" id="FungiDB:CC1G_03604"/>
<dbReference type="AlphaFoldDB" id="A8NCP6"/>
<feature type="region of interest" description="Disordered" evidence="1">
    <location>
        <begin position="1"/>
        <end position="22"/>
    </location>
</feature>
<evidence type="ECO:0000313" key="3">
    <source>
        <dbReference type="Proteomes" id="UP000001861"/>
    </source>
</evidence>
<keyword evidence="3" id="KW-1185">Reference proteome</keyword>
<dbReference type="Proteomes" id="UP000001861">
    <property type="component" value="Unassembled WGS sequence"/>
</dbReference>
<organism evidence="2 3">
    <name type="scientific">Coprinopsis cinerea (strain Okayama-7 / 130 / ATCC MYA-4618 / FGSC 9003)</name>
    <name type="common">Inky cap fungus</name>
    <name type="synonym">Hormographiella aspergillata</name>
    <dbReference type="NCBI Taxonomy" id="240176"/>
    <lineage>
        <taxon>Eukaryota</taxon>
        <taxon>Fungi</taxon>
        <taxon>Dikarya</taxon>
        <taxon>Basidiomycota</taxon>
        <taxon>Agaricomycotina</taxon>
        <taxon>Agaricomycetes</taxon>
        <taxon>Agaricomycetidae</taxon>
        <taxon>Agaricales</taxon>
        <taxon>Agaricineae</taxon>
        <taxon>Psathyrellaceae</taxon>
        <taxon>Coprinopsis</taxon>
    </lineage>
</organism>
<dbReference type="EMBL" id="AACS02000009">
    <property type="protein sequence ID" value="EAU89339.1"/>
    <property type="molecule type" value="Genomic_DNA"/>
</dbReference>
<dbReference type="GeneID" id="6009078"/>
<name>A8NCP6_COPC7</name>
<comment type="caution">
    <text evidence="2">The sequence shown here is derived from an EMBL/GenBank/DDBJ whole genome shotgun (WGS) entry which is preliminary data.</text>
</comment>
<gene>
    <name evidence="2" type="ORF">CC1G_03604</name>
</gene>
<evidence type="ECO:0000313" key="2">
    <source>
        <dbReference type="EMBL" id="EAU89339.1"/>
    </source>
</evidence>
<protein>
    <submittedName>
        <fullName evidence="2">Uncharacterized protein</fullName>
    </submittedName>
</protein>
<sequence>MSASSSRTTRLGDWKQTPTPHSWEDTIVAEIRHLQPPSHRNIEEAIADITSRPGAGKNWEETVVAEIRQIQRGRFESSNRIADVSTSDLPPKEPRALDEDFKRMVISELQPIRQKLDQVVDEVEKLSQEYHRGH</sequence>
<dbReference type="RefSeq" id="XP_001832590.1">
    <property type="nucleotide sequence ID" value="XM_001832538.1"/>
</dbReference>
<dbReference type="KEGG" id="cci:CC1G_03604"/>
<evidence type="ECO:0000256" key="1">
    <source>
        <dbReference type="SAM" id="MobiDB-lite"/>
    </source>
</evidence>
<proteinExistence type="predicted"/>
<dbReference type="InParanoid" id="A8NCP6"/>
<reference evidence="2 3" key="1">
    <citation type="journal article" date="2010" name="Proc. Natl. Acad. Sci. U.S.A.">
        <title>Insights into evolution of multicellular fungi from the assembled chromosomes of the mushroom Coprinopsis cinerea (Coprinus cinereus).</title>
        <authorList>
            <person name="Stajich J.E."/>
            <person name="Wilke S.K."/>
            <person name="Ahren D."/>
            <person name="Au C.H."/>
            <person name="Birren B.W."/>
            <person name="Borodovsky M."/>
            <person name="Burns C."/>
            <person name="Canback B."/>
            <person name="Casselton L.A."/>
            <person name="Cheng C.K."/>
            <person name="Deng J."/>
            <person name="Dietrich F.S."/>
            <person name="Fargo D.C."/>
            <person name="Farman M.L."/>
            <person name="Gathman A.C."/>
            <person name="Goldberg J."/>
            <person name="Guigo R."/>
            <person name="Hoegger P.J."/>
            <person name="Hooker J.B."/>
            <person name="Huggins A."/>
            <person name="James T.Y."/>
            <person name="Kamada T."/>
            <person name="Kilaru S."/>
            <person name="Kodira C."/>
            <person name="Kues U."/>
            <person name="Kupfer D."/>
            <person name="Kwan H.S."/>
            <person name="Lomsadze A."/>
            <person name="Li W."/>
            <person name="Lilly W.W."/>
            <person name="Ma L.J."/>
            <person name="Mackey A.J."/>
            <person name="Manning G."/>
            <person name="Martin F."/>
            <person name="Muraguchi H."/>
            <person name="Natvig D.O."/>
            <person name="Palmerini H."/>
            <person name="Ramesh M.A."/>
            <person name="Rehmeyer C.J."/>
            <person name="Roe B.A."/>
            <person name="Shenoy N."/>
            <person name="Stanke M."/>
            <person name="Ter-Hovhannisyan V."/>
            <person name="Tunlid A."/>
            <person name="Velagapudi R."/>
            <person name="Vision T.J."/>
            <person name="Zeng Q."/>
            <person name="Zolan M.E."/>
            <person name="Pukkila P.J."/>
        </authorList>
    </citation>
    <scope>NUCLEOTIDE SEQUENCE [LARGE SCALE GENOMIC DNA]</scope>
    <source>
        <strain evidence="3">Okayama-7 / 130 / ATCC MYA-4618 / FGSC 9003</strain>
    </source>
</reference>
<accession>A8NCP6</accession>